<dbReference type="PANTHER" id="PTHR10628:SF30">
    <property type="entry name" value="EXO-ALPHA-SIALIDASE"/>
    <property type="match status" value="1"/>
</dbReference>
<accession>A0A9W7LDZ5</accession>
<comment type="caution">
    <text evidence="2">The sequence shown here is derived from an EMBL/GenBank/DDBJ whole genome shotgun (WGS) entry which is preliminary data.</text>
</comment>
<keyword evidence="3" id="KW-1185">Reference proteome</keyword>
<proteinExistence type="predicted"/>
<protein>
    <recommendedName>
        <fullName evidence="1">Sialidase domain-containing protein</fullName>
    </recommendedName>
</protein>
<dbReference type="Pfam" id="PF13088">
    <property type="entry name" value="BNR_2"/>
    <property type="match status" value="1"/>
</dbReference>
<feature type="domain" description="Sialidase" evidence="1">
    <location>
        <begin position="10"/>
        <end position="253"/>
    </location>
</feature>
<dbReference type="EMBL" id="BRYA01000283">
    <property type="protein sequence ID" value="GMI46137.1"/>
    <property type="molecule type" value="Genomic_DNA"/>
</dbReference>
<evidence type="ECO:0000313" key="2">
    <source>
        <dbReference type="EMBL" id="GMI46137.1"/>
    </source>
</evidence>
<dbReference type="Proteomes" id="UP001165065">
    <property type="component" value="Unassembled WGS sequence"/>
</dbReference>
<dbReference type="InterPro" id="IPR026856">
    <property type="entry name" value="Sialidase_fam"/>
</dbReference>
<sequence length="307" mass="33868">MWESSNQTFCSDESASNIVMRRSEDSGKTWGEPVVVIGSDEGVGEGEHAERHTWSIFDSVNEKVFLFTNRNVNGPTGCDCGVAYKTSADGGDTWGDLIDLDEGDVYGMGLAHGITHHTTGRMVGCMRKICRNSCPPDYASRSFYSDDGSTWVSSDFLHPGTTECSLVELSDGRLYLNSRPYKGWDGELNRRLVSYSDDVGESWGDVMVEESLIDYGFADQGGMASDGPGGRLAFVHPYSEERMNMTFYRGGMDEEGVVRWDNETTEVIYGGESEYSDVAFLGGEAGGIGVLFERDAYDKISFKVIEW</sequence>
<dbReference type="CDD" id="cd15482">
    <property type="entry name" value="Sialidase_non-viral"/>
    <property type="match status" value="1"/>
</dbReference>
<dbReference type="PANTHER" id="PTHR10628">
    <property type="entry name" value="SIALIDASE"/>
    <property type="match status" value="1"/>
</dbReference>
<dbReference type="Gene3D" id="2.120.10.10">
    <property type="match status" value="1"/>
</dbReference>
<dbReference type="GO" id="GO:0005737">
    <property type="term" value="C:cytoplasm"/>
    <property type="evidence" value="ECO:0007669"/>
    <property type="project" value="TreeGrafter"/>
</dbReference>
<gene>
    <name evidence="2" type="ORF">TrCOL_g5970</name>
</gene>
<dbReference type="AlphaFoldDB" id="A0A9W7LDZ5"/>
<dbReference type="GO" id="GO:0006689">
    <property type="term" value="P:ganglioside catabolic process"/>
    <property type="evidence" value="ECO:0007669"/>
    <property type="project" value="TreeGrafter"/>
</dbReference>
<dbReference type="InterPro" id="IPR011040">
    <property type="entry name" value="Sialidase"/>
</dbReference>
<dbReference type="GO" id="GO:0004308">
    <property type="term" value="F:exo-alpha-sialidase activity"/>
    <property type="evidence" value="ECO:0007669"/>
    <property type="project" value="InterPro"/>
</dbReference>
<evidence type="ECO:0000313" key="3">
    <source>
        <dbReference type="Proteomes" id="UP001165065"/>
    </source>
</evidence>
<evidence type="ECO:0000259" key="1">
    <source>
        <dbReference type="Pfam" id="PF13088"/>
    </source>
</evidence>
<organism evidence="2 3">
    <name type="scientific">Triparma columacea</name>
    <dbReference type="NCBI Taxonomy" id="722753"/>
    <lineage>
        <taxon>Eukaryota</taxon>
        <taxon>Sar</taxon>
        <taxon>Stramenopiles</taxon>
        <taxon>Ochrophyta</taxon>
        <taxon>Bolidophyceae</taxon>
        <taxon>Parmales</taxon>
        <taxon>Triparmaceae</taxon>
        <taxon>Triparma</taxon>
    </lineage>
</organism>
<dbReference type="SUPFAM" id="SSF50939">
    <property type="entry name" value="Sialidases"/>
    <property type="match status" value="1"/>
</dbReference>
<name>A0A9W7LDZ5_9STRA</name>
<dbReference type="GO" id="GO:0016020">
    <property type="term" value="C:membrane"/>
    <property type="evidence" value="ECO:0007669"/>
    <property type="project" value="TreeGrafter"/>
</dbReference>
<dbReference type="OrthoDB" id="2739686at2759"/>
<reference evidence="3" key="1">
    <citation type="journal article" date="2023" name="Commun. Biol.">
        <title>Genome analysis of Parmales, the sister group of diatoms, reveals the evolutionary specialization of diatoms from phago-mixotrophs to photoautotrophs.</title>
        <authorList>
            <person name="Ban H."/>
            <person name="Sato S."/>
            <person name="Yoshikawa S."/>
            <person name="Yamada K."/>
            <person name="Nakamura Y."/>
            <person name="Ichinomiya M."/>
            <person name="Sato N."/>
            <person name="Blanc-Mathieu R."/>
            <person name="Endo H."/>
            <person name="Kuwata A."/>
            <person name="Ogata H."/>
        </authorList>
    </citation>
    <scope>NUCLEOTIDE SEQUENCE [LARGE SCALE GENOMIC DNA]</scope>
</reference>
<dbReference type="InterPro" id="IPR036278">
    <property type="entry name" value="Sialidase_sf"/>
</dbReference>
<dbReference type="GO" id="GO:0009313">
    <property type="term" value="P:oligosaccharide catabolic process"/>
    <property type="evidence" value="ECO:0007669"/>
    <property type="project" value="TreeGrafter"/>
</dbReference>